<proteinExistence type="predicted"/>
<evidence type="ECO:0000256" key="1">
    <source>
        <dbReference type="SAM" id="MobiDB-lite"/>
    </source>
</evidence>
<evidence type="ECO:0000313" key="3">
    <source>
        <dbReference type="Proteomes" id="UP001174997"/>
    </source>
</evidence>
<dbReference type="Proteomes" id="UP001174997">
    <property type="component" value="Unassembled WGS sequence"/>
</dbReference>
<dbReference type="EMBL" id="JAULSY010000003">
    <property type="protein sequence ID" value="KAK0674165.1"/>
    <property type="molecule type" value="Genomic_DNA"/>
</dbReference>
<keyword evidence="3" id="KW-1185">Reference proteome</keyword>
<evidence type="ECO:0000313" key="2">
    <source>
        <dbReference type="EMBL" id="KAK0674165.1"/>
    </source>
</evidence>
<accession>A0AA39ZMZ1</accession>
<reference evidence="2" key="1">
    <citation type="submission" date="2023-06" db="EMBL/GenBank/DDBJ databases">
        <title>Genome-scale phylogeny and comparative genomics of the fungal order Sordariales.</title>
        <authorList>
            <consortium name="Lawrence Berkeley National Laboratory"/>
            <person name="Hensen N."/>
            <person name="Bonometti L."/>
            <person name="Westerberg I."/>
            <person name="Brannstrom I.O."/>
            <person name="Guillou S."/>
            <person name="Cros-Aarteil S."/>
            <person name="Calhoun S."/>
            <person name="Haridas S."/>
            <person name="Kuo A."/>
            <person name="Mondo S."/>
            <person name="Pangilinan J."/>
            <person name="Riley R."/>
            <person name="Labutti K."/>
            <person name="Andreopoulos B."/>
            <person name="Lipzen A."/>
            <person name="Chen C."/>
            <person name="Yanf M."/>
            <person name="Daum C."/>
            <person name="Ng V."/>
            <person name="Clum A."/>
            <person name="Steindorff A."/>
            <person name="Ohm R."/>
            <person name="Martin F."/>
            <person name="Silar P."/>
            <person name="Natvig D."/>
            <person name="Lalanne C."/>
            <person name="Gautier V."/>
            <person name="Ament-Velasquez S.L."/>
            <person name="Kruys A."/>
            <person name="Hutchinson M.I."/>
            <person name="Powell A.J."/>
            <person name="Barry K."/>
            <person name="Miller A.N."/>
            <person name="Grigoriev I.V."/>
            <person name="Debuchy R."/>
            <person name="Gladieux P."/>
            <person name="Thoren M.H."/>
            <person name="Johannesson H."/>
        </authorList>
    </citation>
    <scope>NUCLEOTIDE SEQUENCE</scope>
    <source>
        <strain evidence="2">CBS 307.81</strain>
    </source>
</reference>
<feature type="region of interest" description="Disordered" evidence="1">
    <location>
        <begin position="122"/>
        <end position="223"/>
    </location>
</feature>
<feature type="compositionally biased region" description="Pro residues" evidence="1">
    <location>
        <begin position="185"/>
        <end position="195"/>
    </location>
</feature>
<feature type="compositionally biased region" description="Low complexity" evidence="1">
    <location>
        <begin position="156"/>
        <end position="184"/>
    </location>
</feature>
<dbReference type="AlphaFoldDB" id="A0AA39ZMZ1"/>
<protein>
    <submittedName>
        <fullName evidence="2">Uncharacterized protein</fullName>
    </submittedName>
</protein>
<name>A0AA39ZMZ1_9PEZI</name>
<sequence>MQQLRQHQQLLQHQTKMSGHYNNPLAGAAPPAGVPFVNHYHHQPNINVPVPLPAGPSRQGPTSTFLRAEQLYNHACATGVVPKGFGQLEDPTIPWTYLPYKDPWFKEARKIIGHEKKKVTEAAKRAKKQMGLPVTSGRQQAKIKAEEKRQARAAKRAQQQQQQQQQQQARQQARQQQQQAQLPLPQLPPPGPPGPHEQLQPPQPGGAWEVPQDFGSGAGDVWVQNGLGAGTGNVVGGHADTGYVDPRQLSMSNGPEDPAMGVMGEDKEGERIVAEIVALSQRGSEWTDMPPLRLENGWQ</sequence>
<gene>
    <name evidence="2" type="ORF">QBC41DRAFT_388360</name>
</gene>
<comment type="caution">
    <text evidence="2">The sequence shown here is derived from an EMBL/GenBank/DDBJ whole genome shotgun (WGS) entry which is preliminary data.</text>
</comment>
<organism evidence="2 3">
    <name type="scientific">Cercophora samala</name>
    <dbReference type="NCBI Taxonomy" id="330535"/>
    <lineage>
        <taxon>Eukaryota</taxon>
        <taxon>Fungi</taxon>
        <taxon>Dikarya</taxon>
        <taxon>Ascomycota</taxon>
        <taxon>Pezizomycotina</taxon>
        <taxon>Sordariomycetes</taxon>
        <taxon>Sordariomycetidae</taxon>
        <taxon>Sordariales</taxon>
        <taxon>Lasiosphaeriaceae</taxon>
        <taxon>Cercophora</taxon>
    </lineage>
</organism>